<feature type="compositionally biased region" description="Low complexity" evidence="10">
    <location>
        <begin position="300"/>
        <end position="313"/>
    </location>
</feature>
<dbReference type="CDD" id="cd18351">
    <property type="entry name" value="BTB_POZ_BTBD11"/>
    <property type="match status" value="1"/>
</dbReference>
<keyword evidence="2" id="KW-0812">Transmembrane</keyword>
<dbReference type="FunFam" id="3.30.710.10:FF:000030">
    <property type="entry name" value="Ankyrin repeat and BTB/POZ domain-containing protein BTBD11"/>
    <property type="match status" value="1"/>
</dbReference>
<sequence>MARRGKKPVVRTLEDLTLDSGYGGAADSVRSSNLSLCCSDSHPASPYGGSGWPPLADSMHSRHDSFDTVNTALVEDSEGLDCAGQHCPRLLPDLDEVPWTLQELEALLLRARDPRIGPSVPSGLPRDALARLSVLVSRALVRIAKEAQRLSLRFAKCTKYEIQSAMEIVLSWGLAAHCSAAALAALSLYNMSSAGGDRLGRGKSARCGLTFSVGRVYRWMVDSRVALRIHEHAAIYLTACLESLFRDIYARVVASGLPRGCGGPGSGSSSSSGPGPGAAPSADAEREAAGGGAAGGGAGSAPSSASGGSSCCVPPAQATAAAPPAAAANHGHAHHVLHEAPRFTVETLEHTVNNDSEIWGLLQPYQHLICGKNANGVLSLPESLNLHREPQRAAKPGELSMFSQSELRTIEQSLLATRVGSIAELSDLVSRAMHHLQPLHAKQHGNGTPLHHRQGALYWEPEALYTLCYFMHCPQMEWENPNVEPSKVSLQVERPFPEEIVLGSSSTRHTRSPLQGLPHVTCLSANNELPEPQSDTSLFSSLRDKTNEGGSGGRVGDGEAAPFMELCSHLDKGRADDCFCASRKLDAVAIEAKFKQDLGFRMLNCGRTDLVKQAVSLLGPDGINTVSEQGMTPLMYACVRGDEAMVQMLLDAGADLNVEVVSTPHKYPSVHPETRHWTALTFAVLHGHIPVVQLLLDAGAKVEGSVEHGEENYSETPLQLAAAVGNFELVSLLLERGADPLIGTMYRNGISTTPQGDMNSFSQAAAHGHRNVFRKLLAQPEKEKSDILSLEEILAEGTDLADAAPPALCASRSSKAKLRALREAMYHSAEHGYVDVTIDIRSIGVPWTLHTWLESLRVAFQQHRRPLIQCLLKEFKTIQEEEYTEELITQGLPLMFEILKASKNEVIGQQLCVIFTHCYGPYPIPKLAEIKRKQTSRLDPHFLNNKEMSDVTFLVEGRPFYAHKVLLFTASPRFKALLSSKPANDGTCIEIGYVKYPIFQLVMQYLYYGGPESLLIKNNEIMELLSAAKFFQLDALQRHCEIICAKSVTTDNCVDVYSHAKFLGVTELSAYCEGYFLKNMMVLIENEAFKQLLYDKNGEGTGQDVLQDLQRTLAIRIQSIHLSSSKGSVV</sequence>
<dbReference type="GO" id="GO:0046982">
    <property type="term" value="F:protein heterodimerization activity"/>
    <property type="evidence" value="ECO:0007669"/>
    <property type="project" value="InterPro"/>
</dbReference>
<evidence type="ECO:0000256" key="3">
    <source>
        <dbReference type="ARBA" id="ARBA00022737"/>
    </source>
</evidence>
<feature type="repeat" description="ANK" evidence="9">
    <location>
        <begin position="675"/>
        <end position="707"/>
    </location>
</feature>
<evidence type="ECO:0000259" key="11">
    <source>
        <dbReference type="PROSITE" id="PS50097"/>
    </source>
</evidence>
<dbReference type="InterPro" id="IPR059008">
    <property type="entry name" value="ABTB2/3_histone"/>
</dbReference>
<gene>
    <name evidence="13" type="primary">Btbd11</name>
</gene>
<name>A0A6P6ELG7_OCTDE</name>
<dbReference type="CDD" id="cd18527">
    <property type="entry name" value="BACK_BTBD11"/>
    <property type="match status" value="1"/>
</dbReference>
<dbReference type="GO" id="GO:0030527">
    <property type="term" value="F:structural constituent of chromatin"/>
    <property type="evidence" value="ECO:0007669"/>
    <property type="project" value="InterPro"/>
</dbReference>
<dbReference type="PROSITE" id="PS50097">
    <property type="entry name" value="BTB"/>
    <property type="match status" value="1"/>
</dbReference>
<organism evidence="12 13">
    <name type="scientific">Octodon degus</name>
    <name type="common">Degu</name>
    <name type="synonym">Sciurus degus</name>
    <dbReference type="NCBI Taxonomy" id="10160"/>
    <lineage>
        <taxon>Eukaryota</taxon>
        <taxon>Metazoa</taxon>
        <taxon>Chordata</taxon>
        <taxon>Craniata</taxon>
        <taxon>Vertebrata</taxon>
        <taxon>Euteleostomi</taxon>
        <taxon>Mammalia</taxon>
        <taxon>Eutheria</taxon>
        <taxon>Euarchontoglires</taxon>
        <taxon>Glires</taxon>
        <taxon>Rodentia</taxon>
        <taxon>Hystricomorpha</taxon>
        <taxon>Octodontidae</taxon>
        <taxon>Octodon</taxon>
    </lineage>
</organism>
<dbReference type="SUPFAM" id="SSF48403">
    <property type="entry name" value="Ankyrin repeat"/>
    <property type="match status" value="1"/>
</dbReference>
<evidence type="ECO:0000256" key="10">
    <source>
        <dbReference type="SAM" id="MobiDB-lite"/>
    </source>
</evidence>
<dbReference type="SUPFAM" id="SSF47113">
    <property type="entry name" value="Histone-fold"/>
    <property type="match status" value="2"/>
</dbReference>
<evidence type="ECO:0000256" key="2">
    <source>
        <dbReference type="ARBA" id="ARBA00022692"/>
    </source>
</evidence>
<reference evidence="13" key="1">
    <citation type="submission" date="2025-08" db="UniProtKB">
        <authorList>
            <consortium name="RefSeq"/>
        </authorList>
    </citation>
    <scope>IDENTIFICATION</scope>
</reference>
<dbReference type="CTD" id="121551"/>
<evidence type="ECO:0000256" key="1">
    <source>
        <dbReference type="ARBA" id="ARBA00004167"/>
    </source>
</evidence>
<comment type="subcellular location">
    <subcellularLocation>
        <location evidence="1">Membrane</location>
        <topology evidence="1">Single-pass membrane protein</topology>
    </subcellularLocation>
</comment>
<dbReference type="Pfam" id="PF12796">
    <property type="entry name" value="Ank_2"/>
    <property type="match status" value="1"/>
</dbReference>
<dbReference type="GeneID" id="101564882"/>
<keyword evidence="5 9" id="KW-0040">ANK repeat</keyword>
<dbReference type="GO" id="GO:0000786">
    <property type="term" value="C:nucleosome"/>
    <property type="evidence" value="ECO:0007669"/>
    <property type="project" value="InterPro"/>
</dbReference>
<dbReference type="CDD" id="cd22913">
    <property type="entry name" value="HFD_ABTB2-like"/>
    <property type="match status" value="1"/>
</dbReference>
<dbReference type="Proteomes" id="UP000515203">
    <property type="component" value="Unplaced"/>
</dbReference>
<feature type="region of interest" description="Disordered" evidence="10">
    <location>
        <begin position="527"/>
        <end position="555"/>
    </location>
</feature>
<dbReference type="InterPro" id="IPR047824">
    <property type="entry name" value="BTBD11_BACK"/>
</dbReference>
<dbReference type="Gene3D" id="1.25.40.20">
    <property type="entry name" value="Ankyrin repeat-containing domain"/>
    <property type="match status" value="1"/>
</dbReference>
<feature type="region of interest" description="Disordered" evidence="10">
    <location>
        <begin position="261"/>
        <end position="313"/>
    </location>
</feature>
<keyword evidence="3" id="KW-0677">Repeat</keyword>
<dbReference type="InterPro" id="IPR002110">
    <property type="entry name" value="Ankyrin_rpt"/>
</dbReference>
<dbReference type="InterPro" id="IPR002119">
    <property type="entry name" value="Histone_H2A"/>
</dbReference>
<dbReference type="InterPro" id="IPR009072">
    <property type="entry name" value="Histone-fold"/>
</dbReference>
<accession>A0A6P6ELG7</accession>
<proteinExistence type="predicted"/>
<evidence type="ECO:0000256" key="4">
    <source>
        <dbReference type="ARBA" id="ARBA00022989"/>
    </source>
</evidence>
<dbReference type="PROSITE" id="PS50088">
    <property type="entry name" value="ANK_REPEAT"/>
    <property type="match status" value="3"/>
</dbReference>
<dbReference type="SMART" id="SM00248">
    <property type="entry name" value="ANK"/>
    <property type="match status" value="4"/>
</dbReference>
<keyword evidence="6" id="KW-0472">Membrane</keyword>
<dbReference type="FunCoup" id="A0A6P6ELG7">
    <property type="interactions" value="282"/>
</dbReference>
<dbReference type="PANTHER" id="PTHR46071">
    <property type="entry name" value="ANKYRIN REPEAT AND BTB/POZ DOMAIN-CONTAINING"/>
    <property type="match status" value="1"/>
</dbReference>
<feature type="domain" description="BTB" evidence="11">
    <location>
        <begin position="949"/>
        <end position="1009"/>
    </location>
</feature>
<keyword evidence="4" id="KW-1133">Transmembrane helix</keyword>
<evidence type="ECO:0000256" key="7">
    <source>
        <dbReference type="ARBA" id="ARBA00068629"/>
    </source>
</evidence>
<dbReference type="FunFam" id="1.25.40.20:FF:000045">
    <property type="entry name" value="Ankyrin repeat and BTB/POZ domain-containing protein 2"/>
    <property type="match status" value="1"/>
</dbReference>
<dbReference type="PANTHER" id="PTHR46071:SF1">
    <property type="entry name" value="ANKYRIN REPEAT AND BTB_POZ DOMAIN-CONTAINING PROTEIN 3"/>
    <property type="match status" value="1"/>
</dbReference>
<dbReference type="GO" id="GO:0003677">
    <property type="term" value="F:DNA binding"/>
    <property type="evidence" value="ECO:0007669"/>
    <property type="project" value="InterPro"/>
</dbReference>
<dbReference type="SMART" id="SM00414">
    <property type="entry name" value="H2A"/>
    <property type="match status" value="1"/>
</dbReference>
<dbReference type="FunFam" id="1.10.20.10:FF:000060">
    <property type="entry name" value="BTB domain containing 11"/>
    <property type="match status" value="1"/>
</dbReference>
<evidence type="ECO:0000256" key="9">
    <source>
        <dbReference type="PROSITE-ProRule" id="PRU00023"/>
    </source>
</evidence>
<evidence type="ECO:0000256" key="8">
    <source>
        <dbReference type="ARBA" id="ARBA00076057"/>
    </source>
</evidence>
<feature type="repeat" description="ANK" evidence="9">
    <location>
        <begin position="629"/>
        <end position="661"/>
    </location>
</feature>
<dbReference type="InterPro" id="IPR052089">
    <property type="entry name" value="Ankyrin-BTB/POZ_domain"/>
</dbReference>
<dbReference type="Gene3D" id="1.10.20.10">
    <property type="entry name" value="Histone, subunit A"/>
    <property type="match status" value="1"/>
</dbReference>
<dbReference type="PROSITE" id="PS50297">
    <property type="entry name" value="ANK_REP_REGION"/>
    <property type="match status" value="3"/>
</dbReference>
<keyword evidence="12" id="KW-1185">Reference proteome</keyword>
<evidence type="ECO:0000256" key="5">
    <source>
        <dbReference type="ARBA" id="ARBA00023043"/>
    </source>
</evidence>
<dbReference type="SMART" id="SM00225">
    <property type="entry name" value="BTB"/>
    <property type="match status" value="1"/>
</dbReference>
<feature type="compositionally biased region" description="Gly residues" evidence="10">
    <location>
        <begin position="289"/>
        <end position="299"/>
    </location>
</feature>
<dbReference type="RefSeq" id="XP_023573124.1">
    <property type="nucleotide sequence ID" value="XM_023717356.1"/>
</dbReference>
<feature type="repeat" description="ANK" evidence="9">
    <location>
        <begin position="713"/>
        <end position="739"/>
    </location>
</feature>
<dbReference type="Pfam" id="PF00023">
    <property type="entry name" value="Ank"/>
    <property type="match status" value="1"/>
</dbReference>
<dbReference type="Pfam" id="PF26281">
    <property type="entry name" value="Histone_ABTB"/>
    <property type="match status" value="1"/>
</dbReference>
<dbReference type="InParanoid" id="A0A6P6ELG7"/>
<feature type="compositionally biased region" description="Polar residues" evidence="10">
    <location>
        <begin position="527"/>
        <end position="540"/>
    </location>
</feature>
<dbReference type="Pfam" id="PF00651">
    <property type="entry name" value="BTB"/>
    <property type="match status" value="1"/>
</dbReference>
<dbReference type="GO" id="GO:0016020">
    <property type="term" value="C:membrane"/>
    <property type="evidence" value="ECO:0007669"/>
    <property type="project" value="UniProtKB-SubCell"/>
</dbReference>
<dbReference type="OrthoDB" id="2316821at2759"/>
<dbReference type="AlphaFoldDB" id="A0A6P6ELG7"/>
<dbReference type="InterPro" id="IPR000210">
    <property type="entry name" value="BTB/POZ_dom"/>
</dbReference>
<protein>
    <recommendedName>
        <fullName evidence="7">Ankyrin repeat- and BTB/POZ domain-containing protein 3</fullName>
    </recommendedName>
    <alternativeName>
        <fullName evidence="8">BTB/POZ domain-containing protein 11</fullName>
    </alternativeName>
</protein>
<dbReference type="InterPro" id="IPR011333">
    <property type="entry name" value="SKP1/BTB/POZ_sf"/>
</dbReference>
<evidence type="ECO:0000256" key="6">
    <source>
        <dbReference type="ARBA" id="ARBA00023136"/>
    </source>
</evidence>
<dbReference type="SUPFAM" id="SSF54695">
    <property type="entry name" value="POZ domain"/>
    <property type="match status" value="1"/>
</dbReference>
<evidence type="ECO:0000313" key="12">
    <source>
        <dbReference type="Proteomes" id="UP000515203"/>
    </source>
</evidence>
<dbReference type="Gene3D" id="3.30.710.10">
    <property type="entry name" value="Potassium Channel Kv1.1, Chain A"/>
    <property type="match status" value="1"/>
</dbReference>
<feature type="compositionally biased region" description="Low complexity" evidence="10">
    <location>
        <begin position="267"/>
        <end position="282"/>
    </location>
</feature>
<dbReference type="InterPro" id="IPR036770">
    <property type="entry name" value="Ankyrin_rpt-contain_sf"/>
</dbReference>
<evidence type="ECO:0000313" key="13">
    <source>
        <dbReference type="RefSeq" id="XP_023573124.1"/>
    </source>
</evidence>